<evidence type="ECO:0000313" key="3">
    <source>
        <dbReference type="Proteomes" id="UP000199343"/>
    </source>
</evidence>
<proteinExistence type="predicted"/>
<gene>
    <name evidence="2" type="ORF">GA0070608_0086</name>
</gene>
<sequence>MMPAQLAGALPNTAGVDLAAHGVTNGDWLGFGSGIAIGMLAIAVAIAIAWWQRLIHLRDRAADRAEQRRRQDDERDRQRRLDHRDVWRAEYEEIRELFKLGEDIAYHSTHNGPHTTAEQAGIGLAGFKMKADQLAGRCPDALQKPLLRIATLANRLAHAAVPETADVAAAYAAAAGHPVPAHLQVRAAQLLAIEQNRAARELTEELSAAWRTLRDEWGT</sequence>
<reference evidence="2 3" key="1">
    <citation type="submission" date="2016-06" db="EMBL/GenBank/DDBJ databases">
        <authorList>
            <person name="Kjaerup R.B."/>
            <person name="Dalgaard T.S."/>
            <person name="Juul-Madsen H.R."/>
        </authorList>
    </citation>
    <scope>NUCLEOTIDE SEQUENCE [LARGE SCALE GENOMIC DNA]</scope>
    <source>
        <strain evidence="2 3">DSM 43363</strain>
    </source>
</reference>
<evidence type="ECO:0000313" key="2">
    <source>
        <dbReference type="EMBL" id="SCL45767.1"/>
    </source>
</evidence>
<keyword evidence="1" id="KW-1133">Transmembrane helix</keyword>
<feature type="transmembrane region" description="Helical" evidence="1">
    <location>
        <begin position="29"/>
        <end position="51"/>
    </location>
</feature>
<protein>
    <submittedName>
        <fullName evidence="2">Uncharacterized protein</fullName>
    </submittedName>
</protein>
<dbReference type="AlphaFoldDB" id="A0A1C6TVI8"/>
<dbReference type="EMBL" id="FMIC01000001">
    <property type="protein sequence ID" value="SCL45767.1"/>
    <property type="molecule type" value="Genomic_DNA"/>
</dbReference>
<evidence type="ECO:0000256" key="1">
    <source>
        <dbReference type="SAM" id="Phobius"/>
    </source>
</evidence>
<organism evidence="2 3">
    <name type="scientific">Micromonospora peucetia</name>
    <dbReference type="NCBI Taxonomy" id="47871"/>
    <lineage>
        <taxon>Bacteria</taxon>
        <taxon>Bacillati</taxon>
        <taxon>Actinomycetota</taxon>
        <taxon>Actinomycetes</taxon>
        <taxon>Micromonosporales</taxon>
        <taxon>Micromonosporaceae</taxon>
        <taxon>Micromonospora</taxon>
    </lineage>
</organism>
<name>A0A1C6TVI8_9ACTN</name>
<dbReference type="Proteomes" id="UP000199343">
    <property type="component" value="Unassembled WGS sequence"/>
</dbReference>
<keyword evidence="1" id="KW-0472">Membrane</keyword>
<accession>A0A1C6TVI8</accession>
<keyword evidence="1" id="KW-0812">Transmembrane</keyword>